<dbReference type="Pfam" id="PF02517">
    <property type="entry name" value="Rce1-like"/>
    <property type="match status" value="1"/>
</dbReference>
<feature type="domain" description="CAAX prenyl protease 2/Lysostaphin resistance protein A-like" evidence="2">
    <location>
        <begin position="148"/>
        <end position="246"/>
    </location>
</feature>
<dbReference type="EMBL" id="JAWXXX010000001">
    <property type="protein sequence ID" value="MDX5892573.1"/>
    <property type="molecule type" value="Genomic_DNA"/>
</dbReference>
<keyword evidence="1" id="KW-0812">Transmembrane</keyword>
<gene>
    <name evidence="3" type="ORF">SIL72_00890</name>
</gene>
<feature type="transmembrane region" description="Helical" evidence="1">
    <location>
        <begin position="210"/>
        <end position="229"/>
    </location>
</feature>
<evidence type="ECO:0000313" key="4">
    <source>
        <dbReference type="Proteomes" id="UP001281130"/>
    </source>
</evidence>
<evidence type="ECO:0000313" key="3">
    <source>
        <dbReference type="EMBL" id="MDX5892573.1"/>
    </source>
</evidence>
<feature type="transmembrane region" description="Helical" evidence="1">
    <location>
        <begin position="139"/>
        <end position="159"/>
    </location>
</feature>
<organism evidence="3 4">
    <name type="scientific">Rubrobacter radiotolerans</name>
    <name type="common">Arthrobacter radiotolerans</name>
    <dbReference type="NCBI Taxonomy" id="42256"/>
    <lineage>
        <taxon>Bacteria</taxon>
        <taxon>Bacillati</taxon>
        <taxon>Actinomycetota</taxon>
        <taxon>Rubrobacteria</taxon>
        <taxon>Rubrobacterales</taxon>
        <taxon>Rubrobacteraceae</taxon>
        <taxon>Rubrobacter</taxon>
    </lineage>
</organism>
<dbReference type="GO" id="GO:0004175">
    <property type="term" value="F:endopeptidase activity"/>
    <property type="evidence" value="ECO:0007669"/>
    <property type="project" value="UniProtKB-ARBA"/>
</dbReference>
<feature type="transmembrane region" description="Helical" evidence="1">
    <location>
        <begin position="59"/>
        <end position="83"/>
    </location>
</feature>
<accession>A0AB35SZX6</accession>
<dbReference type="AlphaFoldDB" id="A0AB35SZX6"/>
<keyword evidence="1" id="KW-1133">Transmembrane helix</keyword>
<feature type="transmembrane region" description="Helical" evidence="1">
    <location>
        <begin position="103"/>
        <end position="127"/>
    </location>
</feature>
<name>A0AB35SZX6_RUBRA</name>
<proteinExistence type="predicted"/>
<keyword evidence="1" id="KW-0472">Membrane</keyword>
<feature type="transmembrane region" description="Helical" evidence="1">
    <location>
        <begin position="241"/>
        <end position="265"/>
    </location>
</feature>
<feature type="transmembrane region" description="Helical" evidence="1">
    <location>
        <begin position="285"/>
        <end position="304"/>
    </location>
</feature>
<evidence type="ECO:0000256" key="1">
    <source>
        <dbReference type="SAM" id="Phobius"/>
    </source>
</evidence>
<evidence type="ECO:0000259" key="2">
    <source>
        <dbReference type="Pfam" id="PF02517"/>
    </source>
</evidence>
<dbReference type="PANTHER" id="PTHR39430:SF1">
    <property type="entry name" value="PROTEASE"/>
    <property type="match status" value="1"/>
</dbReference>
<dbReference type="PANTHER" id="PTHR39430">
    <property type="entry name" value="MEMBRANE-ASSOCIATED PROTEASE-RELATED"/>
    <property type="match status" value="1"/>
</dbReference>
<dbReference type="GO" id="GO:0080120">
    <property type="term" value="P:CAAX-box protein maturation"/>
    <property type="evidence" value="ECO:0007669"/>
    <property type="project" value="UniProtKB-ARBA"/>
</dbReference>
<feature type="transmembrane region" description="Helical" evidence="1">
    <location>
        <begin position="20"/>
        <end position="47"/>
    </location>
</feature>
<protein>
    <submittedName>
        <fullName evidence="3">Type II CAAX endopeptidase family protein</fullName>
    </submittedName>
</protein>
<comment type="caution">
    <text evidence="3">The sequence shown here is derived from an EMBL/GenBank/DDBJ whole genome shotgun (WGS) entry which is preliminary data.</text>
</comment>
<sequence>MVTEAVWIFVERERRRPRAFWRLLVQFSVFFLLSAFGVLLVGTPAVLLGGTSTAAADAFFYMSTSIVSLLTLFASLALAARFLDRRRFRDYGFNLDRGWFLDLGFGALLGAALMAGIFLVQLAFGWITVTGTFDSGFEGVPFAIGILPPLVIFLCVGVWEESFSRGYQLKNIAEGLNYPALGPKGAVIAAWIITSAVFGLLHLGNPNASLLSSFNIALAGILLGVGYVLTGELAIPIGIHITWNFFQGNVFGFPVSGLTGIGGSFVTVEQGGPDLWTGGEFGPEAGLLDPIAVALGSLAIFLWVRLRQGRAGILAAVAEPPKAPEPSVRRAESRPDS</sequence>
<dbReference type="Proteomes" id="UP001281130">
    <property type="component" value="Unassembled WGS sequence"/>
</dbReference>
<dbReference type="InterPro" id="IPR003675">
    <property type="entry name" value="Rce1/LyrA-like_dom"/>
</dbReference>
<feature type="transmembrane region" description="Helical" evidence="1">
    <location>
        <begin position="180"/>
        <end position="204"/>
    </location>
</feature>
<reference evidence="3" key="1">
    <citation type="submission" date="2023-11" db="EMBL/GenBank/DDBJ databases">
        <title>MicrobeMod: A computational toolkit for identifying prokaryotic methylation and restriction-modification with nanopore sequencing.</title>
        <authorList>
            <person name="Crits-Christoph A."/>
            <person name="Kang S.C."/>
            <person name="Lee H."/>
            <person name="Ostrov N."/>
        </authorList>
    </citation>
    <scope>NUCLEOTIDE SEQUENCE</scope>
    <source>
        <strain evidence="3">ATCC 51242</strain>
    </source>
</reference>
<dbReference type="RefSeq" id="WP_232226557.1">
    <property type="nucleotide sequence ID" value="NZ_CP007514.1"/>
</dbReference>